<dbReference type="OrthoDB" id="10479053at2759"/>
<dbReference type="Proteomes" id="UP000789831">
    <property type="component" value="Unassembled WGS sequence"/>
</dbReference>
<keyword evidence="2" id="KW-1185">Reference proteome</keyword>
<protein>
    <submittedName>
        <fullName evidence="1">13321_t:CDS:1</fullName>
    </submittedName>
</protein>
<dbReference type="EMBL" id="CAJVPL010016903">
    <property type="protein sequence ID" value="CAG8696982.1"/>
    <property type="molecule type" value="Genomic_DNA"/>
</dbReference>
<evidence type="ECO:0000313" key="2">
    <source>
        <dbReference type="Proteomes" id="UP000789831"/>
    </source>
</evidence>
<reference evidence="1" key="1">
    <citation type="submission" date="2021-06" db="EMBL/GenBank/DDBJ databases">
        <authorList>
            <person name="Kallberg Y."/>
            <person name="Tangrot J."/>
            <person name="Rosling A."/>
        </authorList>
    </citation>
    <scope>NUCLEOTIDE SEQUENCE</scope>
    <source>
        <strain evidence="1">MT106</strain>
    </source>
</reference>
<dbReference type="AlphaFoldDB" id="A0A9N9HMU9"/>
<feature type="non-terminal residue" evidence="1">
    <location>
        <position position="78"/>
    </location>
</feature>
<accession>A0A9N9HMU9</accession>
<sequence>MKVEKINKEDLQSISLFEISLSSRSTLQTSHPTKYKSTVVEEQYLKQLEAYKDFTILSKEVINELVEKLSQYTDYWTP</sequence>
<proteinExistence type="predicted"/>
<organism evidence="1 2">
    <name type="scientific">Ambispora gerdemannii</name>
    <dbReference type="NCBI Taxonomy" id="144530"/>
    <lineage>
        <taxon>Eukaryota</taxon>
        <taxon>Fungi</taxon>
        <taxon>Fungi incertae sedis</taxon>
        <taxon>Mucoromycota</taxon>
        <taxon>Glomeromycotina</taxon>
        <taxon>Glomeromycetes</taxon>
        <taxon>Archaeosporales</taxon>
        <taxon>Ambisporaceae</taxon>
        <taxon>Ambispora</taxon>
    </lineage>
</organism>
<evidence type="ECO:0000313" key="1">
    <source>
        <dbReference type="EMBL" id="CAG8696982.1"/>
    </source>
</evidence>
<gene>
    <name evidence="1" type="ORF">AGERDE_LOCUS13315</name>
</gene>
<comment type="caution">
    <text evidence="1">The sequence shown here is derived from an EMBL/GenBank/DDBJ whole genome shotgun (WGS) entry which is preliminary data.</text>
</comment>
<name>A0A9N9HMU9_9GLOM</name>